<keyword evidence="4" id="KW-1185">Reference proteome</keyword>
<dbReference type="InterPro" id="IPR045165">
    <property type="entry name" value="Nitrobindin"/>
</dbReference>
<dbReference type="HAMAP" id="MF_01297">
    <property type="entry name" value="nitrobindin"/>
    <property type="match status" value="1"/>
</dbReference>
<dbReference type="CDD" id="cd07828">
    <property type="entry name" value="lipocalin_heme-bd-THAP4-like"/>
    <property type="match status" value="1"/>
</dbReference>
<dbReference type="PANTHER" id="PTHR15854">
    <property type="entry name" value="THAP4 PROTEIN"/>
    <property type="match status" value="1"/>
</dbReference>
<dbReference type="KEGG" id="xce:Xcel_3029"/>
<dbReference type="OrthoDB" id="4804006at2"/>
<dbReference type="Proteomes" id="UP000002255">
    <property type="component" value="Chromosome"/>
</dbReference>
<dbReference type="HOGENOM" id="CLU_085483_0_1_11"/>
<dbReference type="RefSeq" id="WP_012879777.1">
    <property type="nucleotide sequence ID" value="NC_013530.1"/>
</dbReference>
<reference evidence="3 4" key="2">
    <citation type="journal article" date="2010" name="Stand. Genomic Sci.">
        <title>Complete genome sequence of Xylanimonas cellulosilytica type strain (XIL07).</title>
        <authorList>
            <person name="Foster B."/>
            <person name="Pukall R."/>
            <person name="Abt B."/>
            <person name="Nolan M."/>
            <person name="Glavina Del Rio T."/>
            <person name="Chen F."/>
            <person name="Lucas S."/>
            <person name="Tice H."/>
            <person name="Pitluck S."/>
            <person name="Cheng J.-F."/>
            <person name="Chertkov O."/>
            <person name="Brettin T."/>
            <person name="Han C."/>
            <person name="Detter J.C."/>
            <person name="Bruce D."/>
            <person name="Goodwin L."/>
            <person name="Ivanova N."/>
            <person name="Mavromatis K."/>
            <person name="Pati A."/>
            <person name="Mikhailova N."/>
            <person name="Chen A."/>
            <person name="Palaniappan K."/>
            <person name="Land M."/>
            <person name="Hauser L."/>
            <person name="Chang Y.-J."/>
            <person name="Jeffries C.D."/>
            <person name="Chain P."/>
            <person name="Rohde M."/>
            <person name="Goeker M."/>
            <person name="Bristow J."/>
            <person name="Eisen J.A."/>
            <person name="Markowitz V."/>
            <person name="Hugenholtz P."/>
            <person name="Kyrpides N.C."/>
            <person name="Klenk H.-P."/>
            <person name="Lapidus A."/>
        </authorList>
    </citation>
    <scope>NUCLEOTIDE SEQUENCE [LARGE SCALE GENOMIC DNA]</scope>
    <source>
        <strain evidence="4">DSM 15894 / CECT 5975 / LMG 20990 / XIL07</strain>
    </source>
</reference>
<sequence>MPFAFDETLAPELYPLAWLVGRWRGAGVLDYPGIERRRVAADVVFDHDGGPYLRYESTLRVLDGDVPERIDLGAPDADFALPSDEEVAAGAVWTTETGYWRASTDTLDGLADDQHAIEVLLADASGRLTAFLGWVGGGRVELASQRTIRTSTSPDVSGSRRMLGLVDGRLFWSEDLVAFGQPLQSYSSGQLTRLDAAEPAPGAES</sequence>
<name>D1BZQ7_XYLCX</name>
<protein>
    <recommendedName>
        <fullName evidence="1">Ferric nitrobindin-like protein</fullName>
    </recommendedName>
</protein>
<dbReference type="AlphaFoldDB" id="D1BZQ7"/>
<feature type="short sequence motif" description="GXWXGXG" evidence="1">
    <location>
        <begin position="21"/>
        <end position="27"/>
    </location>
</feature>
<dbReference type="Gene3D" id="2.40.128.20">
    <property type="match status" value="1"/>
</dbReference>
<evidence type="ECO:0000256" key="1">
    <source>
        <dbReference type="HAMAP-Rule" id="MF_01297"/>
    </source>
</evidence>
<dbReference type="eggNOG" id="COG3485">
    <property type="taxonomic scope" value="Bacteria"/>
</dbReference>
<dbReference type="InterPro" id="IPR014878">
    <property type="entry name" value="THAP4-like_heme-bd"/>
</dbReference>
<reference evidence="4" key="1">
    <citation type="submission" date="2009-11" db="EMBL/GenBank/DDBJ databases">
        <title>The complete chromosome of Xylanimonas cellulosilytica DSM 15894.</title>
        <authorList>
            <consortium name="US DOE Joint Genome Institute (JGI-PGF)"/>
            <person name="Lucas S."/>
            <person name="Copeland A."/>
            <person name="Lapidus A."/>
            <person name="Glavina del Rio T."/>
            <person name="Dalin E."/>
            <person name="Tice H."/>
            <person name="Bruce D."/>
            <person name="Goodwin L."/>
            <person name="Pitluck S."/>
            <person name="Kyrpides N."/>
            <person name="Mavromatis K."/>
            <person name="Ivanova N."/>
            <person name="Mikhailova N."/>
            <person name="Foster B."/>
            <person name="Clum A."/>
            <person name="Brettin T."/>
            <person name="Detter J.C."/>
            <person name="Han C."/>
            <person name="Larimer F."/>
            <person name="Land M."/>
            <person name="Hauser L."/>
            <person name="Markowitz V."/>
            <person name="Cheng J.F."/>
            <person name="Hugenholtz P."/>
            <person name="Woyke T."/>
            <person name="Wu D."/>
            <person name="Gehrich-Schroeter G."/>
            <person name="Schneider S."/>
            <person name="Pukall S.R."/>
            <person name="Klenk H.P."/>
            <person name="Eisen J.A."/>
        </authorList>
    </citation>
    <scope>NUCLEOTIDE SEQUENCE [LARGE SCALE GENOMIC DNA]</scope>
    <source>
        <strain evidence="4">DSM 15894 / CECT 5975 / LMG 20990 / XIL07</strain>
    </source>
</reference>
<dbReference type="Pfam" id="PF08768">
    <property type="entry name" value="THAP4_heme-bd"/>
    <property type="match status" value="1"/>
</dbReference>
<proteinExistence type="inferred from homology"/>
<gene>
    <name evidence="3" type="ordered locus">Xcel_3029</name>
</gene>
<accession>D1BZQ7</accession>
<feature type="domain" description="THAP4-like heme-binding" evidence="2">
    <location>
        <begin position="12"/>
        <end position="193"/>
    </location>
</feature>
<dbReference type="EMBL" id="CP001821">
    <property type="protein sequence ID" value="ACZ32035.1"/>
    <property type="molecule type" value="Genomic_DNA"/>
</dbReference>
<dbReference type="PANTHER" id="PTHR15854:SF4">
    <property type="entry name" value="PEROXYNITRITE ISOMERASE THAP4"/>
    <property type="match status" value="1"/>
</dbReference>
<dbReference type="InterPro" id="IPR022939">
    <property type="entry name" value="Nb(III)_bact/plant"/>
</dbReference>
<dbReference type="InterPro" id="IPR012674">
    <property type="entry name" value="Calycin"/>
</dbReference>
<comment type="caution">
    <text evidence="1">Lacks the conserved His residue that binds heme iron in the nitrobindin family.</text>
</comment>
<evidence type="ECO:0000313" key="4">
    <source>
        <dbReference type="Proteomes" id="UP000002255"/>
    </source>
</evidence>
<dbReference type="SUPFAM" id="SSF50814">
    <property type="entry name" value="Lipocalins"/>
    <property type="match status" value="1"/>
</dbReference>
<evidence type="ECO:0000313" key="3">
    <source>
        <dbReference type="EMBL" id="ACZ32035.1"/>
    </source>
</evidence>
<comment type="similarity">
    <text evidence="1">Belongs to the nitrobindin family.</text>
</comment>
<organism evidence="3 4">
    <name type="scientific">Xylanimonas cellulosilytica (strain DSM 15894 / JCM 12276 / CECT 5975 / KCTC 9989 / LMG 20990 / NBRC 107835 / XIL07)</name>
    <dbReference type="NCBI Taxonomy" id="446471"/>
    <lineage>
        <taxon>Bacteria</taxon>
        <taxon>Bacillati</taxon>
        <taxon>Actinomycetota</taxon>
        <taxon>Actinomycetes</taxon>
        <taxon>Micrococcales</taxon>
        <taxon>Promicromonosporaceae</taxon>
        <taxon>Xylanimonas</taxon>
    </lineage>
</organism>
<dbReference type="STRING" id="446471.Xcel_3029"/>
<evidence type="ECO:0000259" key="2">
    <source>
        <dbReference type="Pfam" id="PF08768"/>
    </source>
</evidence>
<comment type="caution">
    <text evidence="1">Lacks conserved residue(s) required for the propagation of feature annotation.</text>
</comment>